<feature type="domain" description="AP2/ERF" evidence="9">
    <location>
        <begin position="36"/>
        <end position="99"/>
    </location>
</feature>
<dbReference type="EMBL" id="JAJAGQ010000006">
    <property type="protein sequence ID" value="KAJ8559993.1"/>
    <property type="molecule type" value="Genomic_DNA"/>
</dbReference>
<dbReference type="FunFam" id="3.30.730.10:FF:000004">
    <property type="entry name" value="AP2-like ethylene-responsive transcription factor"/>
    <property type="match status" value="1"/>
</dbReference>
<dbReference type="InterPro" id="IPR036955">
    <property type="entry name" value="AP2/ERF_dom_sf"/>
</dbReference>
<evidence type="ECO:0000256" key="7">
    <source>
        <dbReference type="ARBA" id="ARBA00037973"/>
    </source>
</evidence>
<dbReference type="SUPFAM" id="SSF54171">
    <property type="entry name" value="DNA-binding domain"/>
    <property type="match status" value="1"/>
</dbReference>
<accession>A0A9Q1RH31</accession>
<feature type="region of interest" description="Disordered" evidence="8">
    <location>
        <begin position="1"/>
        <end position="35"/>
    </location>
</feature>
<proteinExistence type="inferred from homology"/>
<keyword evidence="4" id="KW-0010">Activator</keyword>
<gene>
    <name evidence="10" type="ORF">K7X08_004051</name>
</gene>
<evidence type="ECO:0000256" key="3">
    <source>
        <dbReference type="ARBA" id="ARBA00023125"/>
    </source>
</evidence>
<keyword evidence="5" id="KW-0804">Transcription</keyword>
<evidence type="ECO:0000256" key="4">
    <source>
        <dbReference type="ARBA" id="ARBA00023159"/>
    </source>
</evidence>
<evidence type="ECO:0000256" key="6">
    <source>
        <dbReference type="ARBA" id="ARBA00023242"/>
    </source>
</evidence>
<evidence type="ECO:0000256" key="2">
    <source>
        <dbReference type="ARBA" id="ARBA00023015"/>
    </source>
</evidence>
<dbReference type="SMART" id="SM00380">
    <property type="entry name" value="AP2"/>
    <property type="match status" value="1"/>
</dbReference>
<name>A0A9Q1RH31_9SOLA</name>
<dbReference type="InterPro" id="IPR001471">
    <property type="entry name" value="AP2/ERF_dom"/>
</dbReference>
<dbReference type="Gene3D" id="3.30.730.10">
    <property type="entry name" value="AP2/ERF domain"/>
    <property type="match status" value="1"/>
</dbReference>
<dbReference type="GO" id="GO:0003677">
    <property type="term" value="F:DNA binding"/>
    <property type="evidence" value="ECO:0007669"/>
    <property type="project" value="UniProtKB-KW"/>
</dbReference>
<evidence type="ECO:0000313" key="11">
    <source>
        <dbReference type="Proteomes" id="UP001152561"/>
    </source>
</evidence>
<evidence type="ECO:0000313" key="10">
    <source>
        <dbReference type="EMBL" id="KAJ8559993.1"/>
    </source>
</evidence>
<dbReference type="CDD" id="cd00018">
    <property type="entry name" value="AP2"/>
    <property type="match status" value="1"/>
</dbReference>
<comment type="subcellular location">
    <subcellularLocation>
        <location evidence="1">Nucleus</location>
    </subcellularLocation>
</comment>
<feature type="compositionally biased region" description="Polar residues" evidence="8">
    <location>
        <begin position="26"/>
        <end position="35"/>
    </location>
</feature>
<keyword evidence="6" id="KW-0539">Nucleus</keyword>
<dbReference type="GO" id="GO:0005634">
    <property type="term" value="C:nucleus"/>
    <property type="evidence" value="ECO:0007669"/>
    <property type="project" value="UniProtKB-SubCell"/>
</dbReference>
<evidence type="ECO:0000256" key="8">
    <source>
        <dbReference type="SAM" id="MobiDB-lite"/>
    </source>
</evidence>
<keyword evidence="2" id="KW-0805">Transcription regulation</keyword>
<protein>
    <recommendedName>
        <fullName evidence="9">AP2/ERF domain-containing protein</fullName>
    </recommendedName>
</protein>
<feature type="compositionally biased region" description="Polar residues" evidence="8">
    <location>
        <begin position="1"/>
        <end position="12"/>
    </location>
</feature>
<reference evidence="11" key="1">
    <citation type="journal article" date="2023" name="Proc. Natl. Acad. Sci. U.S.A.">
        <title>Genomic and structural basis for evolution of tropane alkaloid biosynthesis.</title>
        <authorList>
            <person name="Wanga Y.-J."/>
            <person name="Taina T."/>
            <person name="Yua J.-Y."/>
            <person name="Lia J."/>
            <person name="Xua B."/>
            <person name="Chenc J."/>
            <person name="D'Auriad J.C."/>
            <person name="Huanga J.-P."/>
            <person name="Huanga S.-X."/>
        </authorList>
    </citation>
    <scope>NUCLEOTIDE SEQUENCE [LARGE SCALE GENOMIC DNA]</scope>
    <source>
        <strain evidence="11">cv. KIB-2019</strain>
    </source>
</reference>
<organism evidence="10 11">
    <name type="scientific">Anisodus acutangulus</name>
    <dbReference type="NCBI Taxonomy" id="402998"/>
    <lineage>
        <taxon>Eukaryota</taxon>
        <taxon>Viridiplantae</taxon>
        <taxon>Streptophyta</taxon>
        <taxon>Embryophyta</taxon>
        <taxon>Tracheophyta</taxon>
        <taxon>Spermatophyta</taxon>
        <taxon>Magnoliopsida</taxon>
        <taxon>eudicotyledons</taxon>
        <taxon>Gunneridae</taxon>
        <taxon>Pentapetalae</taxon>
        <taxon>asterids</taxon>
        <taxon>lamiids</taxon>
        <taxon>Solanales</taxon>
        <taxon>Solanaceae</taxon>
        <taxon>Solanoideae</taxon>
        <taxon>Hyoscyameae</taxon>
        <taxon>Anisodus</taxon>
    </lineage>
</organism>
<dbReference type="PANTHER" id="PTHR32467:SF172">
    <property type="entry name" value="OS09G0423800 PROTEIN"/>
    <property type="match status" value="1"/>
</dbReference>
<evidence type="ECO:0000256" key="1">
    <source>
        <dbReference type="ARBA" id="ARBA00004123"/>
    </source>
</evidence>
<dbReference type="PRINTS" id="PR00367">
    <property type="entry name" value="ETHRSPELEMNT"/>
</dbReference>
<keyword evidence="3" id="KW-0238">DNA-binding</keyword>
<comment type="caution">
    <text evidence="10">The sequence shown here is derived from an EMBL/GenBank/DDBJ whole genome shotgun (WGS) entry which is preliminary data.</text>
</comment>
<dbReference type="PROSITE" id="PS51032">
    <property type="entry name" value="AP2_ERF"/>
    <property type="match status" value="1"/>
</dbReference>
<evidence type="ECO:0000259" key="9">
    <source>
        <dbReference type="PROSITE" id="PS51032"/>
    </source>
</evidence>
<comment type="similarity">
    <text evidence="7">Belongs to the AP2/ERF transcription factor family. AP2 subfamily.</text>
</comment>
<dbReference type="OrthoDB" id="207175at2759"/>
<dbReference type="Proteomes" id="UP001152561">
    <property type="component" value="Unassembled WGS sequence"/>
</dbReference>
<dbReference type="GO" id="GO:0003700">
    <property type="term" value="F:DNA-binding transcription factor activity"/>
    <property type="evidence" value="ECO:0007669"/>
    <property type="project" value="InterPro"/>
</dbReference>
<sequence>MAKTSKPSNSGGNDIFKGKRKRKVITRNSPPQRSSIYRGVTRHRWTGRYEAHFWDKNFWNEKQTKKGRQGAYDDEETAAHAYDLAVLKYWGQETILNFPLLTYEKR</sequence>
<evidence type="ECO:0000256" key="5">
    <source>
        <dbReference type="ARBA" id="ARBA00023163"/>
    </source>
</evidence>
<keyword evidence="11" id="KW-1185">Reference proteome</keyword>
<dbReference type="AlphaFoldDB" id="A0A9Q1RH31"/>
<dbReference type="InterPro" id="IPR016177">
    <property type="entry name" value="DNA-bd_dom_sf"/>
</dbReference>
<dbReference type="PANTHER" id="PTHR32467">
    <property type="entry name" value="AP2-LIKE ETHYLENE-RESPONSIVE TRANSCRIPTION FACTOR"/>
    <property type="match status" value="1"/>
</dbReference>